<protein>
    <submittedName>
        <fullName evidence="1">Terminase, ATPase subunit</fullName>
    </submittedName>
</protein>
<dbReference type="BioCyc" id="HINF375063:G119K-1989-MONOMER"/>
<accession>A4P0J7</accession>
<organism evidence="1 2">
    <name type="scientific">Haemophilus influenzae 22.4-21</name>
    <dbReference type="NCBI Taxonomy" id="375063"/>
    <lineage>
        <taxon>Bacteria</taxon>
        <taxon>Pseudomonadati</taxon>
        <taxon>Pseudomonadota</taxon>
        <taxon>Gammaproteobacteria</taxon>
        <taxon>Pasteurellales</taxon>
        <taxon>Pasteurellaceae</taxon>
        <taxon>Haemophilus</taxon>
    </lineage>
</organism>
<dbReference type="EMBL" id="AAZJ01000015">
    <property type="protein sequence ID" value="EDK13064.1"/>
    <property type="molecule type" value="Genomic_DNA"/>
</dbReference>
<sequence>MCQFADDNSSAFKFSDLQLCQVDSLEEWHDYKPFYQRPFGNREVWLGYDPAFTGDRAALVIVAPPKVEGEIIAFYINKLFTVWITKHKQAALSSFVMITMSLAS</sequence>
<name>A4P0J7_HAEIF</name>
<reference evidence="1 2" key="1">
    <citation type="journal article" date="2007" name="Genome Biol.">
        <title>Characterization and modeling of the Haemophilus influenzae core and supragenomes based on the complete genomic sequences of Rd and 12 clinical nontypeable strains.</title>
        <authorList>
            <person name="Hogg J.S."/>
            <person name="Hu F.Z."/>
            <person name="Janto B."/>
            <person name="Boissy R."/>
            <person name="Hayes J."/>
            <person name="Keefe R."/>
            <person name="Post J.C."/>
            <person name="Ehrlich G.D."/>
        </authorList>
    </citation>
    <scope>NUCLEOTIDE SEQUENCE [LARGE SCALE GENOMIC DNA]</scope>
    <source>
        <strain evidence="1 2">22.4-21</strain>
    </source>
</reference>
<evidence type="ECO:0000313" key="2">
    <source>
        <dbReference type="Proteomes" id="UP000005596"/>
    </source>
</evidence>
<gene>
    <name evidence="1" type="ORF">CGSHiR3021_00257</name>
</gene>
<dbReference type="Proteomes" id="UP000005596">
    <property type="component" value="Unassembled WGS sequence"/>
</dbReference>
<dbReference type="AlphaFoldDB" id="A4P0J7"/>
<evidence type="ECO:0000313" key="1">
    <source>
        <dbReference type="EMBL" id="EDK13064.1"/>
    </source>
</evidence>
<proteinExistence type="predicted"/>